<reference evidence="3" key="2">
    <citation type="journal article" date="2015" name="Data Brief">
        <title>Shoot transcriptome of the giant reed, Arundo donax.</title>
        <authorList>
            <person name="Barrero R.A."/>
            <person name="Guerrero F.D."/>
            <person name="Moolhuijzen P."/>
            <person name="Goolsby J.A."/>
            <person name="Tidwell J."/>
            <person name="Bellgard S.E."/>
            <person name="Bellgard M.I."/>
        </authorList>
    </citation>
    <scope>NUCLEOTIDE SEQUENCE</scope>
    <source>
        <tissue evidence="3">Shoot tissue taken approximately 20 cm above the soil surface</tissue>
    </source>
</reference>
<evidence type="ECO:0000256" key="1">
    <source>
        <dbReference type="SAM" id="Phobius"/>
    </source>
</evidence>
<accession>A0A0A9D1Q2</accession>
<keyword evidence="1" id="KW-1133">Transmembrane helix</keyword>
<feature type="transmembrane region" description="Helical" evidence="1">
    <location>
        <begin position="42"/>
        <end position="63"/>
    </location>
</feature>
<evidence type="ECO:0000313" key="3">
    <source>
        <dbReference type="EMBL" id="JAD82534.1"/>
    </source>
</evidence>
<keyword evidence="2" id="KW-0732">Signal</keyword>
<keyword evidence="1" id="KW-0472">Membrane</keyword>
<sequence length="73" mass="8679">MSLLYIFMFSLHASLVEGQVMRHKLQQYDGLYSCDSQVFKSLMTPSLLFAVFFFFSCFNFFYGNWQECCPFIK</sequence>
<name>A0A0A9D1Q2_ARUDO</name>
<protein>
    <submittedName>
        <fullName evidence="3">Uncharacterized protein</fullName>
    </submittedName>
</protein>
<keyword evidence="1" id="KW-0812">Transmembrane</keyword>
<feature type="chain" id="PRO_5002043452" evidence="2">
    <location>
        <begin position="19"/>
        <end position="73"/>
    </location>
</feature>
<dbReference type="EMBL" id="GBRH01215361">
    <property type="protein sequence ID" value="JAD82534.1"/>
    <property type="molecule type" value="Transcribed_RNA"/>
</dbReference>
<proteinExistence type="predicted"/>
<feature type="signal peptide" evidence="2">
    <location>
        <begin position="1"/>
        <end position="18"/>
    </location>
</feature>
<dbReference type="AlphaFoldDB" id="A0A0A9D1Q2"/>
<organism evidence="3">
    <name type="scientific">Arundo donax</name>
    <name type="common">Giant reed</name>
    <name type="synonym">Donax arundinaceus</name>
    <dbReference type="NCBI Taxonomy" id="35708"/>
    <lineage>
        <taxon>Eukaryota</taxon>
        <taxon>Viridiplantae</taxon>
        <taxon>Streptophyta</taxon>
        <taxon>Embryophyta</taxon>
        <taxon>Tracheophyta</taxon>
        <taxon>Spermatophyta</taxon>
        <taxon>Magnoliopsida</taxon>
        <taxon>Liliopsida</taxon>
        <taxon>Poales</taxon>
        <taxon>Poaceae</taxon>
        <taxon>PACMAD clade</taxon>
        <taxon>Arundinoideae</taxon>
        <taxon>Arundineae</taxon>
        <taxon>Arundo</taxon>
    </lineage>
</organism>
<evidence type="ECO:0000256" key="2">
    <source>
        <dbReference type="SAM" id="SignalP"/>
    </source>
</evidence>
<reference evidence="3" key="1">
    <citation type="submission" date="2014-09" db="EMBL/GenBank/DDBJ databases">
        <authorList>
            <person name="Magalhaes I.L.F."/>
            <person name="Oliveira U."/>
            <person name="Santos F.R."/>
            <person name="Vidigal T.H.D.A."/>
            <person name="Brescovit A.D."/>
            <person name="Santos A.J."/>
        </authorList>
    </citation>
    <scope>NUCLEOTIDE SEQUENCE</scope>
    <source>
        <tissue evidence="3">Shoot tissue taken approximately 20 cm above the soil surface</tissue>
    </source>
</reference>